<protein>
    <submittedName>
        <fullName evidence="3">Uncharacterized protein</fullName>
    </submittedName>
</protein>
<accession>A0A7J6BP97</accession>
<reference evidence="3 4" key="1">
    <citation type="submission" date="2020-04" db="EMBL/GenBank/DDBJ databases">
        <title>Chromosome-level genome assembly of a cyprinid fish Onychostoma macrolepis by integration of Nanopore Sequencing, Bionano and Hi-C technology.</title>
        <authorList>
            <person name="Wang D."/>
        </authorList>
    </citation>
    <scope>NUCLEOTIDE SEQUENCE [LARGE SCALE GENOMIC DNA]</scope>
    <source>
        <strain evidence="3">SWU-2019</strain>
        <tissue evidence="3">Muscle</tissue>
    </source>
</reference>
<dbReference type="Proteomes" id="UP000579812">
    <property type="component" value="Unassembled WGS sequence"/>
</dbReference>
<feature type="signal peptide" evidence="2">
    <location>
        <begin position="1"/>
        <end position="23"/>
    </location>
</feature>
<feature type="chain" id="PRO_5029702095" evidence="2">
    <location>
        <begin position="24"/>
        <end position="157"/>
    </location>
</feature>
<comment type="caution">
    <text evidence="3">The sequence shown here is derived from an EMBL/GenBank/DDBJ whole genome shotgun (WGS) entry which is preliminary data.</text>
</comment>
<proteinExistence type="predicted"/>
<dbReference type="EMBL" id="JAAMOB010000024">
    <property type="protein sequence ID" value="KAF4096105.1"/>
    <property type="molecule type" value="Genomic_DNA"/>
</dbReference>
<gene>
    <name evidence="3" type="ORF">G5714_023708</name>
</gene>
<evidence type="ECO:0000256" key="1">
    <source>
        <dbReference type="SAM" id="MobiDB-lite"/>
    </source>
</evidence>
<keyword evidence="2" id="KW-0732">Signal</keyword>
<evidence type="ECO:0000313" key="4">
    <source>
        <dbReference type="Proteomes" id="UP000579812"/>
    </source>
</evidence>
<feature type="region of interest" description="Disordered" evidence="1">
    <location>
        <begin position="138"/>
        <end position="157"/>
    </location>
</feature>
<evidence type="ECO:0000313" key="3">
    <source>
        <dbReference type="EMBL" id="KAF4096105.1"/>
    </source>
</evidence>
<organism evidence="3 4">
    <name type="scientific">Onychostoma macrolepis</name>
    <dbReference type="NCBI Taxonomy" id="369639"/>
    <lineage>
        <taxon>Eukaryota</taxon>
        <taxon>Metazoa</taxon>
        <taxon>Chordata</taxon>
        <taxon>Craniata</taxon>
        <taxon>Vertebrata</taxon>
        <taxon>Euteleostomi</taxon>
        <taxon>Actinopterygii</taxon>
        <taxon>Neopterygii</taxon>
        <taxon>Teleostei</taxon>
        <taxon>Ostariophysi</taxon>
        <taxon>Cypriniformes</taxon>
        <taxon>Cyprinidae</taxon>
        <taxon>Acrossocheilinae</taxon>
        <taxon>Onychostoma</taxon>
    </lineage>
</organism>
<keyword evidence="4" id="KW-1185">Reference proteome</keyword>
<name>A0A7J6BP97_9TELE</name>
<evidence type="ECO:0000256" key="2">
    <source>
        <dbReference type="SAM" id="SignalP"/>
    </source>
</evidence>
<sequence>MSIIMSVSALLSALLLLASTASAAHFYGGSMTFDPRKNPDGSYRVDIRFKEAYHSCSMGDSWSCGSGNCGSRSTYVSGRLDNSPNGGGWCQTEGVMTRTVSNNSPFQLHKSSCCWIYNTVSNGGNWRLLTHIDLGERSDTSKPNRSPVATTLPIVRS</sequence>
<dbReference type="AlphaFoldDB" id="A0A7J6BP97"/>